<dbReference type="Gene3D" id="3.30.559.30">
    <property type="entry name" value="Nonribosomal peptide synthetase, condensation domain"/>
    <property type="match status" value="1"/>
</dbReference>
<dbReference type="eggNOG" id="COG1020">
    <property type="taxonomic scope" value="Bacteria"/>
</dbReference>
<dbReference type="PROSITE" id="PS00012">
    <property type="entry name" value="PHOSPHOPANTETHEINE"/>
    <property type="match status" value="2"/>
</dbReference>
<evidence type="ECO:0000259" key="7">
    <source>
        <dbReference type="PROSITE" id="PS50075"/>
    </source>
</evidence>
<comment type="similarity">
    <text evidence="2">Belongs to the ATP-dependent AMP-binding enzyme family.</text>
</comment>
<keyword evidence="3" id="KW-0596">Phosphopantetheine</keyword>
<keyword evidence="9" id="KW-1185">Reference proteome</keyword>
<dbReference type="NCBIfam" id="TIGR01746">
    <property type="entry name" value="Thioester-redct"/>
    <property type="match status" value="1"/>
</dbReference>
<dbReference type="Pfam" id="PF00668">
    <property type="entry name" value="Condensation"/>
    <property type="match status" value="1"/>
</dbReference>
<evidence type="ECO:0000256" key="3">
    <source>
        <dbReference type="ARBA" id="ARBA00022450"/>
    </source>
</evidence>
<keyword evidence="5" id="KW-0436">Ligase</keyword>
<evidence type="ECO:0000256" key="5">
    <source>
        <dbReference type="ARBA" id="ARBA00022598"/>
    </source>
</evidence>
<dbReference type="Gene3D" id="3.30.300.30">
    <property type="match status" value="2"/>
</dbReference>
<organism evidence="8 9">
    <name type="scientific">Tumebacillus flagellatus</name>
    <dbReference type="NCBI Taxonomy" id="1157490"/>
    <lineage>
        <taxon>Bacteria</taxon>
        <taxon>Bacillati</taxon>
        <taxon>Bacillota</taxon>
        <taxon>Bacilli</taxon>
        <taxon>Bacillales</taxon>
        <taxon>Alicyclobacillaceae</taxon>
        <taxon>Tumebacillus</taxon>
    </lineage>
</organism>
<proteinExistence type="inferred from homology"/>
<accession>A0A074LN27</accession>
<feature type="domain" description="Carrier" evidence="7">
    <location>
        <begin position="597"/>
        <end position="673"/>
    </location>
</feature>
<dbReference type="InterPro" id="IPR010071">
    <property type="entry name" value="AA_adenyl_dom"/>
</dbReference>
<dbReference type="CDD" id="cd19531">
    <property type="entry name" value="LCL_NRPS-like"/>
    <property type="match status" value="1"/>
</dbReference>
<dbReference type="NCBIfam" id="TIGR01733">
    <property type="entry name" value="AA-adenyl-dom"/>
    <property type="match status" value="1"/>
</dbReference>
<dbReference type="PROSITE" id="PS50075">
    <property type="entry name" value="CARRIER"/>
    <property type="match status" value="2"/>
</dbReference>
<dbReference type="Pfam" id="PF07993">
    <property type="entry name" value="NAD_binding_4"/>
    <property type="match status" value="1"/>
</dbReference>
<protein>
    <recommendedName>
        <fullName evidence="7">Carrier domain-containing protein</fullName>
    </recommendedName>
</protein>
<dbReference type="Gene3D" id="3.40.50.720">
    <property type="entry name" value="NAD(P)-binding Rossmann-like Domain"/>
    <property type="match status" value="1"/>
</dbReference>
<comment type="cofactor">
    <cofactor evidence="1">
        <name>pantetheine 4'-phosphate</name>
        <dbReference type="ChEBI" id="CHEBI:47942"/>
    </cofactor>
</comment>
<dbReference type="CDD" id="cd05235">
    <property type="entry name" value="SDR_e1"/>
    <property type="match status" value="1"/>
</dbReference>
<dbReference type="InterPro" id="IPR036291">
    <property type="entry name" value="NAD(P)-bd_dom_sf"/>
</dbReference>
<dbReference type="GO" id="GO:0017000">
    <property type="term" value="P:antibiotic biosynthetic process"/>
    <property type="evidence" value="ECO:0007669"/>
    <property type="project" value="UniProtKB-KW"/>
</dbReference>
<dbReference type="SUPFAM" id="SSF56801">
    <property type="entry name" value="Acetyl-CoA synthetase-like"/>
    <property type="match status" value="2"/>
</dbReference>
<dbReference type="GO" id="GO:0031177">
    <property type="term" value="F:phosphopantetheine binding"/>
    <property type="evidence" value="ECO:0007669"/>
    <property type="project" value="InterPro"/>
</dbReference>
<dbReference type="GO" id="GO:0043041">
    <property type="term" value="P:amino acid activation for nonribosomal peptide biosynthetic process"/>
    <property type="evidence" value="ECO:0007669"/>
    <property type="project" value="TreeGrafter"/>
</dbReference>
<reference evidence="8 9" key="1">
    <citation type="journal article" date="2013" name="Int. J. Syst. Evol. Microbiol.">
        <title>Tumebacillus flagellatus sp. nov., an alpha-amylase/pullulanase-producing bacterium isolated from cassava wastewater.</title>
        <authorList>
            <person name="Wang Q."/>
            <person name="Xie N."/>
            <person name="Qin Y."/>
            <person name="Shen N."/>
            <person name="Zhu J."/>
            <person name="Mi H."/>
            <person name="Huang R."/>
        </authorList>
    </citation>
    <scope>NUCLEOTIDE SEQUENCE [LARGE SCALE GENOMIC DNA]</scope>
    <source>
        <strain evidence="8 9">GST4</strain>
    </source>
</reference>
<dbReference type="CDD" id="cd05930">
    <property type="entry name" value="A_NRPS"/>
    <property type="match status" value="1"/>
</dbReference>
<dbReference type="FunFam" id="3.40.50.980:FF:000001">
    <property type="entry name" value="Non-ribosomal peptide synthetase"/>
    <property type="match status" value="1"/>
</dbReference>
<evidence type="ECO:0000256" key="1">
    <source>
        <dbReference type="ARBA" id="ARBA00001957"/>
    </source>
</evidence>
<dbReference type="InterPro" id="IPR020845">
    <property type="entry name" value="AMP-binding_CS"/>
</dbReference>
<dbReference type="InterPro" id="IPR001242">
    <property type="entry name" value="Condensation_dom"/>
</dbReference>
<keyword evidence="4" id="KW-0597">Phosphoprotein</keyword>
<dbReference type="SUPFAM" id="SSF52777">
    <property type="entry name" value="CoA-dependent acyltransferases"/>
    <property type="match status" value="2"/>
</dbReference>
<dbReference type="GO" id="GO:0016874">
    <property type="term" value="F:ligase activity"/>
    <property type="evidence" value="ECO:0007669"/>
    <property type="project" value="UniProtKB-KW"/>
</dbReference>
<dbReference type="InterPro" id="IPR036736">
    <property type="entry name" value="ACP-like_sf"/>
</dbReference>
<dbReference type="InterPro" id="IPR000873">
    <property type="entry name" value="AMP-dep_synth/lig_dom"/>
</dbReference>
<dbReference type="PROSITE" id="PS00455">
    <property type="entry name" value="AMP_BINDING"/>
    <property type="match status" value="2"/>
</dbReference>
<dbReference type="OrthoDB" id="9765680at2"/>
<dbReference type="PANTHER" id="PTHR45527">
    <property type="entry name" value="NONRIBOSOMAL PEPTIDE SYNTHETASE"/>
    <property type="match status" value="1"/>
</dbReference>
<dbReference type="FunFam" id="3.40.50.12780:FF:000012">
    <property type="entry name" value="Non-ribosomal peptide synthetase"/>
    <property type="match status" value="1"/>
</dbReference>
<evidence type="ECO:0000256" key="6">
    <source>
        <dbReference type="ARBA" id="ARBA00023194"/>
    </source>
</evidence>
<evidence type="ECO:0000313" key="9">
    <source>
        <dbReference type="Proteomes" id="UP000027931"/>
    </source>
</evidence>
<dbReference type="SMART" id="SM00823">
    <property type="entry name" value="PKS_PP"/>
    <property type="match status" value="2"/>
</dbReference>
<dbReference type="Gene3D" id="3.40.50.12780">
    <property type="entry name" value="N-terminal domain of ligase-like"/>
    <property type="match status" value="2"/>
</dbReference>
<gene>
    <name evidence="8" type="ORF">EL26_09955</name>
</gene>
<dbReference type="Pfam" id="PF13193">
    <property type="entry name" value="AMP-binding_C"/>
    <property type="match status" value="1"/>
</dbReference>
<sequence length="2191" mass="247278">MSNLQQMYAVSRGRDYAGWETHPQTLPEALKRAVARGRGIVHVKADGSEHYQSYADLLESAERVLGALRARGLQPGDKVILEVQDSQLFLSVFWGCILGGFHVAPMHTPASFDPESNQMRKTKNVWKLLDEPLLVCDGFIEPKYVQLQEHPLYAGLRVGTAEELVEHEPDREHHPSRPEDLAFLQFSSGSTGDAKGVELTHGNLMYNCGSGSVSYGYNEHSVIVNWMPLYHDMGLIGLHLFSLFNGSKQVKMSHETFLRRPELLLKKITEHEGTITGSPNFGLEWMTTKINDLTGIDLSSLKAMINGAEPISVPVTRRFEEKFAEAGLRKGVVFYTYGMAEACVGVAVAPIGEMKNDLFHRIDQKRFNREGLVVPVTDLETPYLEMADEGIPLPGMELRIVDDRDQVLPESRVGHIQIKGPNVTRGYYRNPEANAKLFCDGWLRTGDLGFLMNGRLVVTGRNKDVLFINGQNFYAHDVEELVIREFDLQNQTVVAVGLTNQESGREEVYLFLKHKRINDQFLKLAQDLKTTINVELGFEIAGVIPVQAIPKTTSGKLERYNLRARLQNGEFDDLLDDIRLQLLEKSSTRNDLIMPRTAMEKTLHKLWTRVLGHLPGSVISVNDHFMALGGNSLKAMQLLRELEEAHGLQGVELSKLFECPTIESLAAYLETLPVKTPPSHEGNVGSEVRERNESRESIHEFTLRLRADGSPAEYELSHGQRGLWFIQQMTPNSVAYNEHYLLKLTGRLDVLTLGLALREIIERHAILRTVFVERGGRPKQLILDEVTFELPMFDAVDMTEQQVQNVVEEALHEDLSTPFDLTQEPLFRFKLFQIGEAEFRFYIVTHHILIDGLSIDVLFRELSTIYSAKAVDQPYFLPPVEVQYADFAEWQQQQTDTPHFGRMEDYWLNSLAKPLPVLELPTDFPRPPRQSEEGSVVNHPLTPELTQALKNLAEQTNTSLYMVLLAAYFVWLHRVTHEEDLLVGTPFNGRTEPELQNLIGYFVNTLPIRVKMAGVTTYQDLLNQVRVRLLEAMENQAYPFDLLTEKLNLDRDPSRPALYSTLFNFLIPPTAKLDGLELELMDSRKITSISDLTWIALLKDDHLHLDIEYNTTLFTPATVRRFLGQFETILRTITDDAQAPVRKVDILAAQDREVYQRLNDVKSWFPADKTLDIMFYEAAEQYAANLALTSDDEHYTYRELNERSNQVAHLLRANGLQKGEFVALFMERSPSTVISALGVIKAGGAYVPIDPDYPVDRNRYVLEDCSARFVLTTSESLEKVTEIFAGADTVPAVYNVQTDPDGQPVQNPDVIVTPNDLAYVIYTSGSTGRPKGALIEHRGVVNLCFWGRDSHRVTERDVCLEFASYSFDASVLETFCPLFFGARLHMLSKSQRLSIEEFSDAVERVQGTMLMILPTVFFKNLATYLRDEDMHKLRSLRQINSAGEALTGEIVRLWQRRFGLDIVIGNGYGPTEVTVFSTFHAVTEPVPEDRANIQIGSPLSNYETYIVNESMQLCPVNVPGELCIGGVALAREYLNQPEKTAEVFIPHPFSDEPGARLYRSGDICKLLPDGTIEYLGRKDAQVKVRGFRIEIGEIEDAFAKQPNVQEVAVIAKADDDGTKRLFAFYTTTDGEAMEPDDIRTFLRNRLPDFMIPEGLTHLTEMPLTPSGKMDRKALATIKTCVQAEQRPYAAPENPEQQLLADAWSEVLEVERVGIHDDFFEMGGHSLKILKVLVLLKPHFPALRVQDFFQYPTVADMDRALREQGGKRRFGRSERAKTRILNEEKSFANFPANAPVKEFIGTVLLTGATGYLGAHILHELYEKTDAHIVCLVRPSDDVTGEERLEEILRFYFGDETAERMSPRVTVFAGDLGAERLGLSPENAAYIEEHVDAIIHSAADVRHYGDAEHFDQINVEGTRQLLEIARRRPGVRFHHVSTMTVLEASPDDEYGQALLENVYVASKTRAEELVREACEEGIPCTVYRAGNLIGHSKTGKFQRNIDSNAFYRMIRAMLTLKAAPDVRSFIDLTPVDYAASALVHLAGRRETVGRAIHLCNWEQTSHTSMIQLLQSFGYHIQLLHPQAYQDFLFRESSTQNETLQLIIAQMEGDGTRETTVKFSCIETQLLLQGSQIRCAKPDPLLLFHMVKYAIAIGYFPQYHHYDALAGEDKRNESRFISHVLTAGGTTSDGVGNM</sequence>
<dbReference type="GO" id="GO:0005737">
    <property type="term" value="C:cytoplasm"/>
    <property type="evidence" value="ECO:0007669"/>
    <property type="project" value="TreeGrafter"/>
</dbReference>
<dbReference type="InterPro" id="IPR042099">
    <property type="entry name" value="ANL_N_sf"/>
</dbReference>
<feature type="domain" description="Carrier" evidence="7">
    <location>
        <begin position="1690"/>
        <end position="1764"/>
    </location>
</feature>
<dbReference type="Gene3D" id="1.10.1200.10">
    <property type="entry name" value="ACP-like"/>
    <property type="match status" value="2"/>
</dbReference>
<evidence type="ECO:0000256" key="2">
    <source>
        <dbReference type="ARBA" id="ARBA00006432"/>
    </source>
</evidence>
<dbReference type="InterPro" id="IPR023213">
    <property type="entry name" value="CAT-like_dom_sf"/>
</dbReference>
<dbReference type="InterPro" id="IPR045851">
    <property type="entry name" value="AMP-bd_C_sf"/>
</dbReference>
<dbReference type="STRING" id="1157490.EL26_09955"/>
<dbReference type="Proteomes" id="UP000027931">
    <property type="component" value="Unassembled WGS sequence"/>
</dbReference>
<dbReference type="Gene3D" id="3.30.559.10">
    <property type="entry name" value="Chloramphenicol acetyltransferase-like domain"/>
    <property type="match status" value="1"/>
</dbReference>
<name>A0A074LN27_9BACL</name>
<dbReference type="InterPro" id="IPR006162">
    <property type="entry name" value="Ppantetheine_attach_site"/>
</dbReference>
<dbReference type="GO" id="GO:0044550">
    <property type="term" value="P:secondary metabolite biosynthetic process"/>
    <property type="evidence" value="ECO:0007669"/>
    <property type="project" value="TreeGrafter"/>
</dbReference>
<dbReference type="InterPro" id="IPR025110">
    <property type="entry name" value="AMP-bd_C"/>
</dbReference>
<dbReference type="PANTHER" id="PTHR45527:SF1">
    <property type="entry name" value="FATTY ACID SYNTHASE"/>
    <property type="match status" value="1"/>
</dbReference>
<dbReference type="InterPro" id="IPR013120">
    <property type="entry name" value="FAR_NAD-bd"/>
</dbReference>
<evidence type="ECO:0000313" key="8">
    <source>
        <dbReference type="EMBL" id="KEO83516.1"/>
    </source>
</evidence>
<evidence type="ECO:0000256" key="4">
    <source>
        <dbReference type="ARBA" id="ARBA00022553"/>
    </source>
</evidence>
<comment type="caution">
    <text evidence="8">The sequence shown here is derived from an EMBL/GenBank/DDBJ whole genome shotgun (WGS) entry which is preliminary data.</text>
</comment>
<dbReference type="InterPro" id="IPR010080">
    <property type="entry name" value="Thioester_reductase-like_dom"/>
</dbReference>
<dbReference type="Pfam" id="PF00550">
    <property type="entry name" value="PP-binding"/>
    <property type="match status" value="2"/>
</dbReference>
<keyword evidence="6" id="KW-0045">Antibiotic biosynthesis</keyword>
<dbReference type="SUPFAM" id="SSF47336">
    <property type="entry name" value="ACP-like"/>
    <property type="match status" value="2"/>
</dbReference>
<dbReference type="EMBL" id="JMIR01000011">
    <property type="protein sequence ID" value="KEO83516.1"/>
    <property type="molecule type" value="Genomic_DNA"/>
</dbReference>
<dbReference type="InterPro" id="IPR009081">
    <property type="entry name" value="PP-bd_ACP"/>
</dbReference>
<dbReference type="GO" id="GO:0008610">
    <property type="term" value="P:lipid biosynthetic process"/>
    <property type="evidence" value="ECO:0007669"/>
    <property type="project" value="UniProtKB-ARBA"/>
</dbReference>
<dbReference type="Pfam" id="PF00501">
    <property type="entry name" value="AMP-binding"/>
    <property type="match status" value="2"/>
</dbReference>
<dbReference type="RefSeq" id="WP_038087287.1">
    <property type="nucleotide sequence ID" value="NZ_JMIR01000011.1"/>
</dbReference>
<dbReference type="InterPro" id="IPR020806">
    <property type="entry name" value="PKS_PP-bd"/>
</dbReference>
<dbReference type="SUPFAM" id="SSF51735">
    <property type="entry name" value="NAD(P)-binding Rossmann-fold domains"/>
    <property type="match status" value="1"/>
</dbReference>